<keyword evidence="3" id="KW-0732">Signal</keyword>
<keyword evidence="1" id="KW-0430">Lectin</keyword>
<feature type="chain" id="PRO_5002935068" description="Short-chain collagen C4-like" evidence="3">
    <location>
        <begin position="18"/>
        <end position="300"/>
    </location>
</feature>
<evidence type="ECO:0000256" key="1">
    <source>
        <dbReference type="ARBA" id="ARBA00022734"/>
    </source>
</evidence>
<evidence type="ECO:0000256" key="3">
    <source>
        <dbReference type="SAM" id="SignalP"/>
    </source>
</evidence>
<organism>
    <name type="scientific">Branchiostoma floridae</name>
    <name type="common">Florida lancelet</name>
    <name type="synonym">Amphioxus</name>
    <dbReference type="NCBI Taxonomy" id="7739"/>
    <lineage>
        <taxon>Eukaryota</taxon>
        <taxon>Metazoa</taxon>
        <taxon>Chordata</taxon>
        <taxon>Cephalochordata</taxon>
        <taxon>Leptocardii</taxon>
        <taxon>Amphioxiformes</taxon>
        <taxon>Branchiostomatidae</taxon>
        <taxon>Branchiostoma</taxon>
    </lineage>
</organism>
<dbReference type="EMBL" id="GG666502">
    <property type="protein sequence ID" value="EEN61849.1"/>
    <property type="molecule type" value="Genomic_DNA"/>
</dbReference>
<evidence type="ECO:0000313" key="4">
    <source>
        <dbReference type="EMBL" id="EEN61849.1"/>
    </source>
</evidence>
<keyword evidence="2" id="KW-0175">Coiled coil</keyword>
<feature type="signal peptide" evidence="3">
    <location>
        <begin position="1"/>
        <end position="17"/>
    </location>
</feature>
<dbReference type="AlphaFoldDB" id="C3YCP8"/>
<dbReference type="GO" id="GO:0030246">
    <property type="term" value="F:carbohydrate binding"/>
    <property type="evidence" value="ECO:0007669"/>
    <property type="project" value="UniProtKB-KW"/>
</dbReference>
<feature type="coiled-coil region" evidence="2">
    <location>
        <begin position="35"/>
        <end position="62"/>
    </location>
</feature>
<evidence type="ECO:0008006" key="5">
    <source>
        <dbReference type="Google" id="ProtNLM"/>
    </source>
</evidence>
<proteinExistence type="predicted"/>
<dbReference type="PANTHER" id="PTHR24024">
    <property type="entry name" value="PULMONARY SURFACTANT-ASSOCIATED PROTEIN A"/>
    <property type="match status" value="1"/>
</dbReference>
<dbReference type="PANTHER" id="PTHR24024:SF18">
    <property type="entry name" value="SHORT-CHAIN COLLAGEN C4-LIKE"/>
    <property type="match status" value="1"/>
</dbReference>
<protein>
    <recommendedName>
        <fullName evidence="5">Short-chain collagen C4-like</fullName>
    </recommendedName>
</protein>
<name>C3YCP8_BRAFL</name>
<dbReference type="InterPro" id="IPR051077">
    <property type="entry name" value="Ca-dependent_lectin"/>
</dbReference>
<dbReference type="InParanoid" id="C3YCP8"/>
<reference evidence="4" key="1">
    <citation type="journal article" date="2008" name="Nature">
        <title>The amphioxus genome and the evolution of the chordate karyotype.</title>
        <authorList>
            <consortium name="US DOE Joint Genome Institute (JGI-PGF)"/>
            <person name="Putnam N.H."/>
            <person name="Butts T."/>
            <person name="Ferrier D.E.K."/>
            <person name="Furlong R.F."/>
            <person name="Hellsten U."/>
            <person name="Kawashima T."/>
            <person name="Robinson-Rechavi M."/>
            <person name="Shoguchi E."/>
            <person name="Terry A."/>
            <person name="Yu J.-K."/>
            <person name="Benito-Gutierrez E.L."/>
            <person name="Dubchak I."/>
            <person name="Garcia-Fernandez J."/>
            <person name="Gibson-Brown J.J."/>
            <person name="Grigoriev I.V."/>
            <person name="Horton A.C."/>
            <person name="de Jong P.J."/>
            <person name="Jurka J."/>
            <person name="Kapitonov V.V."/>
            <person name="Kohara Y."/>
            <person name="Kuroki Y."/>
            <person name="Lindquist E."/>
            <person name="Lucas S."/>
            <person name="Osoegawa K."/>
            <person name="Pennacchio L.A."/>
            <person name="Salamov A.A."/>
            <person name="Satou Y."/>
            <person name="Sauka-Spengler T."/>
            <person name="Schmutz J."/>
            <person name="Shin-I T."/>
            <person name="Toyoda A."/>
            <person name="Bronner-Fraser M."/>
            <person name="Fujiyama A."/>
            <person name="Holland L.Z."/>
            <person name="Holland P.W.H."/>
            <person name="Satoh N."/>
            <person name="Rokhsar D.S."/>
        </authorList>
    </citation>
    <scope>NUCLEOTIDE SEQUENCE [LARGE SCALE GENOMIC DNA]</scope>
    <source>
        <strain evidence="4">S238N-H82</strain>
        <tissue evidence="4">Testes</tissue>
    </source>
</reference>
<sequence>MKLSMSCLLLLFCGTLGQFQPEHLESGDVHVVTLLQDFQAQLDEQKQQLEDQKNQIDAMMKQNGQGSNQSLTARDCGFLIHTKNTLGTRLLRICSAAKASLTEDLMQGESLPDKRRSSHGIRKRLCFLNMPFSFYSIRCGRGYRSHTDGRRDQLPVSAHRASVGDVLQDGVQGTAYMYGAEYQMSEHDHANFASFPTGFAQDVPCAVCYVPTRGSELMIPARNTCPTGWIKEYDGYLMASKYYHAGAKEYVCVDGQPEIIPGGDANQNGALFYLVEARCGSLPCPSYVEGRELTCVVCTK</sequence>
<accession>C3YCP8</accession>
<gene>
    <name evidence="4" type="ORF">BRAFLDRAFT_84324</name>
</gene>
<evidence type="ECO:0000256" key="2">
    <source>
        <dbReference type="SAM" id="Coils"/>
    </source>
</evidence>